<organism evidence="1 2">
    <name type="scientific">Ketobacter alkanivorans</name>
    <dbReference type="NCBI Taxonomy" id="1917421"/>
    <lineage>
        <taxon>Bacteria</taxon>
        <taxon>Pseudomonadati</taxon>
        <taxon>Pseudomonadota</taxon>
        <taxon>Gammaproteobacteria</taxon>
        <taxon>Pseudomonadales</taxon>
        <taxon>Ketobacteraceae</taxon>
        <taxon>Ketobacter</taxon>
    </lineage>
</organism>
<dbReference type="Gene3D" id="3.40.50.1820">
    <property type="entry name" value="alpha/beta hydrolase"/>
    <property type="match status" value="1"/>
</dbReference>
<proteinExistence type="predicted"/>
<protein>
    <recommendedName>
        <fullName evidence="3">Alpha/beta hydrolase</fullName>
    </recommendedName>
</protein>
<name>A0A2K9LP53_9GAMM</name>
<dbReference type="AlphaFoldDB" id="A0A2K9LP53"/>
<dbReference type="Proteomes" id="UP000235116">
    <property type="component" value="Chromosome"/>
</dbReference>
<evidence type="ECO:0008006" key="3">
    <source>
        <dbReference type="Google" id="ProtNLM"/>
    </source>
</evidence>
<sequence length="290" mass="31887">MAVTKNADKVIKTAQSMLMIVAILGLGLLTACSSYQHIIDHQQFSNEVQDGVTFRHRILMNPAAQQANAPQPRPLHWHVYIEGDGRAVDARGRPSLDPTPRTPMLLEMMSKDTSPALYLGRPCYYHTQDPACSPVSWTLARYSEATVASMASALQRSLPGNNPITLIGHSGGGTLAVLLAPRLPNVTGVVTLAGNLQVAEWVQHHGYSPLSLSLDPATQPPLPECIQQAHMAGALDKEILPRWIEAFSQAQPNARYLSIERADHRSGWPFWWTLINLDTTIDSMCDKVTR</sequence>
<dbReference type="EMBL" id="CP022684">
    <property type="protein sequence ID" value="AUM13931.1"/>
    <property type="molecule type" value="Genomic_DNA"/>
</dbReference>
<reference evidence="2" key="1">
    <citation type="submission" date="2017-08" db="EMBL/GenBank/DDBJ databases">
        <title>Direct submision.</title>
        <authorList>
            <person name="Kim S.-J."/>
            <person name="Rhee S.-K."/>
        </authorList>
    </citation>
    <scope>NUCLEOTIDE SEQUENCE [LARGE SCALE GENOMIC DNA]</scope>
    <source>
        <strain evidence="2">GI5</strain>
    </source>
</reference>
<dbReference type="SUPFAM" id="SSF53474">
    <property type="entry name" value="alpha/beta-Hydrolases"/>
    <property type="match status" value="1"/>
</dbReference>
<gene>
    <name evidence="1" type="ORF">Kalk_16520</name>
</gene>
<keyword evidence="2" id="KW-1185">Reference proteome</keyword>
<dbReference type="KEGG" id="kak:Kalk_16520"/>
<dbReference type="PROSITE" id="PS51257">
    <property type="entry name" value="PROKAR_LIPOPROTEIN"/>
    <property type="match status" value="1"/>
</dbReference>
<evidence type="ECO:0000313" key="1">
    <source>
        <dbReference type="EMBL" id="AUM13931.1"/>
    </source>
</evidence>
<evidence type="ECO:0000313" key="2">
    <source>
        <dbReference type="Proteomes" id="UP000235116"/>
    </source>
</evidence>
<dbReference type="InterPro" id="IPR029058">
    <property type="entry name" value="AB_hydrolase_fold"/>
</dbReference>
<accession>A0A2K9LP53</accession>